<comment type="caution">
    <text evidence="1">The sequence shown here is derived from an EMBL/GenBank/DDBJ whole genome shotgun (WGS) entry which is preliminary data.</text>
</comment>
<dbReference type="CDD" id="cd03801">
    <property type="entry name" value="GT4_PimA-like"/>
    <property type="match status" value="1"/>
</dbReference>
<organism evidence="1 2">
    <name type="scientific">Zoogloea oleivorans</name>
    <dbReference type="NCBI Taxonomy" id="1552750"/>
    <lineage>
        <taxon>Bacteria</taxon>
        <taxon>Pseudomonadati</taxon>
        <taxon>Pseudomonadota</taxon>
        <taxon>Betaproteobacteria</taxon>
        <taxon>Rhodocyclales</taxon>
        <taxon>Zoogloeaceae</taxon>
        <taxon>Zoogloea</taxon>
    </lineage>
</organism>
<name>A0A6C2CXD3_9RHOO</name>
<gene>
    <name evidence="1" type="ORF">ETQ85_09595</name>
</gene>
<dbReference type="PANTHER" id="PTHR12526:SF600">
    <property type="entry name" value="GLYCOSYL TRANSFERASE GROUP 1"/>
    <property type="match status" value="1"/>
</dbReference>
<dbReference type="InterPro" id="IPR017521">
    <property type="entry name" value="Sugar_tfrase_PEP-CTERM_Stp1"/>
</dbReference>
<keyword evidence="1" id="KW-0808">Transferase</keyword>
<evidence type="ECO:0000313" key="2">
    <source>
        <dbReference type="Proteomes" id="UP000389128"/>
    </source>
</evidence>
<dbReference type="RefSeq" id="WP_148578838.1">
    <property type="nucleotide sequence ID" value="NZ_JAVEUW010000005.1"/>
</dbReference>
<dbReference type="SUPFAM" id="SSF53756">
    <property type="entry name" value="UDP-Glycosyltransferase/glycogen phosphorylase"/>
    <property type="match status" value="1"/>
</dbReference>
<evidence type="ECO:0000313" key="1">
    <source>
        <dbReference type="EMBL" id="TYC58778.1"/>
    </source>
</evidence>
<protein>
    <submittedName>
        <fullName evidence="1">TIGR03087 family PEP-CTERM/XrtA system glycosyltransferase</fullName>
    </submittedName>
</protein>
<reference evidence="1 2" key="1">
    <citation type="submission" date="2019-01" db="EMBL/GenBank/DDBJ databases">
        <title>Zoogloea oleivorans genome sequencing and assembly.</title>
        <authorList>
            <person name="Tancsics A."/>
            <person name="Farkas M."/>
            <person name="Kriszt B."/>
            <person name="Maroti G."/>
            <person name="Horvath B."/>
        </authorList>
    </citation>
    <scope>NUCLEOTIDE SEQUENCE [LARGE SCALE GENOMIC DNA]</scope>
    <source>
        <strain evidence="1 2">Buc</strain>
    </source>
</reference>
<dbReference type="OrthoDB" id="9807209at2"/>
<dbReference type="AlphaFoldDB" id="A0A6C2CXD3"/>
<proteinExistence type="predicted"/>
<sequence>MNILYVCHRFPFPPKRGGKIRPFNMIRHLTAKGHKLTVCSLARAPEEADEGRGIAPYCAAFEIGMVKNPIQAARMVARLPLLTPSSMGFFYSPELKGKVDHLLATQKWDLIFVHCSSVAQYVEHVTDVPKILDYGDMDSQKWLEYANYKPFPLSLGYRLEGTKMLAAEKRLAKKFDMGTATTRAEWETLDGYKTGLKTDWFPNGVDAGFFSPDGSPYDPDTISFIGRMDYYPNQECMFRFCEQIWPLLKAERPQMKLLIVGADPTPAVRKLGELDGVTVTGSVPDVRPYVRSSALMVAPLNIARGTQNKILEAMAMGVPVVTSTIAAGGVDAQSEKHFLVADTPEAYARQILRITSNPVERQRLAEAGRARMLSHHAWPRSMERLDGIIERCIKQFQKNKGKRK</sequence>
<dbReference type="Proteomes" id="UP000389128">
    <property type="component" value="Unassembled WGS sequence"/>
</dbReference>
<dbReference type="Gene3D" id="3.40.50.2000">
    <property type="entry name" value="Glycogen Phosphorylase B"/>
    <property type="match status" value="2"/>
</dbReference>
<accession>A0A6C2CXD3</accession>
<keyword evidence="2" id="KW-1185">Reference proteome</keyword>
<dbReference type="NCBIfam" id="TIGR03087">
    <property type="entry name" value="stp1"/>
    <property type="match status" value="1"/>
</dbReference>
<dbReference type="EMBL" id="SDKK01000008">
    <property type="protein sequence ID" value="TYC58778.1"/>
    <property type="molecule type" value="Genomic_DNA"/>
</dbReference>
<dbReference type="GO" id="GO:0016757">
    <property type="term" value="F:glycosyltransferase activity"/>
    <property type="evidence" value="ECO:0007669"/>
    <property type="project" value="TreeGrafter"/>
</dbReference>
<dbReference type="PANTHER" id="PTHR12526">
    <property type="entry name" value="GLYCOSYLTRANSFERASE"/>
    <property type="match status" value="1"/>
</dbReference>
<dbReference type="Pfam" id="PF13692">
    <property type="entry name" value="Glyco_trans_1_4"/>
    <property type="match status" value="1"/>
</dbReference>